<evidence type="ECO:0000256" key="5">
    <source>
        <dbReference type="ARBA" id="ARBA00022857"/>
    </source>
</evidence>
<dbReference type="PRINTS" id="PR00070">
    <property type="entry name" value="DHFR"/>
</dbReference>
<dbReference type="InterPro" id="IPR024072">
    <property type="entry name" value="DHFR-like_dom_sf"/>
</dbReference>
<evidence type="ECO:0000256" key="4">
    <source>
        <dbReference type="ARBA" id="ARBA00022563"/>
    </source>
</evidence>
<dbReference type="EC" id="1.5.1.3" evidence="3"/>
<dbReference type="InterPro" id="IPR012259">
    <property type="entry name" value="DHFR"/>
</dbReference>
<evidence type="ECO:0000259" key="9">
    <source>
        <dbReference type="PROSITE" id="PS51330"/>
    </source>
</evidence>
<dbReference type="PIRSF" id="PIRSF000194">
    <property type="entry name" value="DHFR"/>
    <property type="match status" value="1"/>
</dbReference>
<comment type="caution">
    <text evidence="10">The sequence shown here is derived from an EMBL/GenBank/DDBJ whole genome shotgun (WGS) entry which is preliminary data.</text>
</comment>
<evidence type="ECO:0000256" key="6">
    <source>
        <dbReference type="ARBA" id="ARBA00023002"/>
    </source>
</evidence>
<evidence type="ECO:0000313" key="10">
    <source>
        <dbReference type="EMBL" id="OGL80118.1"/>
    </source>
</evidence>
<dbReference type="PANTHER" id="PTHR48069">
    <property type="entry name" value="DIHYDROFOLATE REDUCTASE"/>
    <property type="match status" value="1"/>
</dbReference>
<comment type="similarity">
    <text evidence="2 7">Belongs to the dihydrofolate reductase family.</text>
</comment>
<evidence type="ECO:0000256" key="1">
    <source>
        <dbReference type="ARBA" id="ARBA00004903"/>
    </source>
</evidence>
<dbReference type="UniPathway" id="UPA00077">
    <property type="reaction ID" value="UER00158"/>
</dbReference>
<evidence type="ECO:0000256" key="3">
    <source>
        <dbReference type="ARBA" id="ARBA00012856"/>
    </source>
</evidence>
<dbReference type="SUPFAM" id="SSF53597">
    <property type="entry name" value="Dihydrofolate reductase-like"/>
    <property type="match status" value="1"/>
</dbReference>
<dbReference type="PROSITE" id="PS51330">
    <property type="entry name" value="DHFR_2"/>
    <property type="match status" value="1"/>
</dbReference>
<dbReference type="GO" id="GO:0046655">
    <property type="term" value="P:folic acid metabolic process"/>
    <property type="evidence" value="ECO:0007669"/>
    <property type="project" value="TreeGrafter"/>
</dbReference>
<dbReference type="PANTHER" id="PTHR48069:SF3">
    <property type="entry name" value="DIHYDROFOLATE REDUCTASE"/>
    <property type="match status" value="1"/>
</dbReference>
<evidence type="ECO:0000256" key="7">
    <source>
        <dbReference type="RuleBase" id="RU004474"/>
    </source>
</evidence>
<dbReference type="GO" id="GO:0006730">
    <property type="term" value="P:one-carbon metabolic process"/>
    <property type="evidence" value="ECO:0007669"/>
    <property type="project" value="UniProtKB-KW"/>
</dbReference>
<proteinExistence type="inferred from homology"/>
<organism evidence="10 11">
    <name type="scientific">Candidatus Uhrbacteria bacterium RIFCSPLOWO2_01_FULL_47_24</name>
    <dbReference type="NCBI Taxonomy" id="1802401"/>
    <lineage>
        <taxon>Bacteria</taxon>
        <taxon>Candidatus Uhriibacteriota</taxon>
    </lineage>
</organism>
<dbReference type="Proteomes" id="UP000176897">
    <property type="component" value="Unassembled WGS sequence"/>
</dbReference>
<feature type="domain" description="DHFR" evidence="9">
    <location>
        <begin position="1"/>
        <end position="203"/>
    </location>
</feature>
<dbReference type="CDD" id="cd00209">
    <property type="entry name" value="DHFR"/>
    <property type="match status" value="1"/>
</dbReference>
<dbReference type="PROSITE" id="PS00075">
    <property type="entry name" value="DHFR_1"/>
    <property type="match status" value="1"/>
</dbReference>
<reference evidence="10 11" key="1">
    <citation type="journal article" date="2016" name="Nat. Commun.">
        <title>Thousands of microbial genomes shed light on interconnected biogeochemical processes in an aquifer system.</title>
        <authorList>
            <person name="Anantharaman K."/>
            <person name="Brown C.T."/>
            <person name="Hug L.A."/>
            <person name="Sharon I."/>
            <person name="Castelle C.J."/>
            <person name="Probst A.J."/>
            <person name="Thomas B.C."/>
            <person name="Singh A."/>
            <person name="Wilkins M.J."/>
            <person name="Karaoz U."/>
            <person name="Brodie E.L."/>
            <person name="Williams K.H."/>
            <person name="Hubbard S.S."/>
            <person name="Banfield J.F."/>
        </authorList>
    </citation>
    <scope>NUCLEOTIDE SEQUENCE [LARGE SCALE GENOMIC DNA]</scope>
</reference>
<accession>A0A1F7UQZ5</accession>
<dbReference type="InterPro" id="IPR017925">
    <property type="entry name" value="DHFR_CS"/>
</dbReference>
<dbReference type="EMBL" id="MGEJ01000014">
    <property type="protein sequence ID" value="OGL80118.1"/>
    <property type="molecule type" value="Genomic_DNA"/>
</dbReference>
<evidence type="ECO:0000313" key="11">
    <source>
        <dbReference type="Proteomes" id="UP000176897"/>
    </source>
</evidence>
<dbReference type="GO" id="GO:0004146">
    <property type="term" value="F:dihydrofolate reductase activity"/>
    <property type="evidence" value="ECO:0007669"/>
    <property type="project" value="UniProtKB-EC"/>
</dbReference>
<keyword evidence="4" id="KW-0554">One-carbon metabolism</keyword>
<sequence length="203" mass="22460">MISIIAAVAKNGVIGAKNDLPWYLPEDLKHFKELTTGKTVLMGRKTFESILKRLGKPLPNRKNVVVTRDRNYTLSPPPQSSPIKGEEEKGKNPLPQGERKNQKIPSPLMGEGAPTAVGAGEGVCVHHSVDEALEHHSAEEIMVAGGGEIFRQTMDKADTLYVTEVDKIVEGDVYFPTIDPKIWKEVTREPHDGFSFVTYIRNS</sequence>
<dbReference type="STRING" id="1802401.A3B21_01950"/>
<dbReference type="GO" id="GO:0005829">
    <property type="term" value="C:cytosol"/>
    <property type="evidence" value="ECO:0007669"/>
    <property type="project" value="TreeGrafter"/>
</dbReference>
<dbReference type="Gene3D" id="3.40.430.10">
    <property type="entry name" value="Dihydrofolate Reductase, subunit A"/>
    <property type="match status" value="1"/>
</dbReference>
<name>A0A1F7UQZ5_9BACT</name>
<evidence type="ECO:0000256" key="2">
    <source>
        <dbReference type="ARBA" id="ARBA00009539"/>
    </source>
</evidence>
<gene>
    <name evidence="10" type="ORF">A3B21_01950</name>
</gene>
<dbReference type="InterPro" id="IPR001796">
    <property type="entry name" value="DHFR_dom"/>
</dbReference>
<dbReference type="GO" id="GO:0046452">
    <property type="term" value="P:dihydrofolate metabolic process"/>
    <property type="evidence" value="ECO:0007669"/>
    <property type="project" value="TreeGrafter"/>
</dbReference>
<protein>
    <recommendedName>
        <fullName evidence="3">dihydrofolate reductase</fullName>
        <ecNumber evidence="3">1.5.1.3</ecNumber>
    </recommendedName>
</protein>
<keyword evidence="6" id="KW-0560">Oxidoreductase</keyword>
<feature type="region of interest" description="Disordered" evidence="8">
    <location>
        <begin position="65"/>
        <end position="113"/>
    </location>
</feature>
<keyword evidence="5" id="KW-0521">NADP</keyword>
<comment type="pathway">
    <text evidence="1">Cofactor biosynthesis; tetrahydrofolate biosynthesis; 5,6,7,8-tetrahydrofolate from 7,8-dihydrofolate: step 1/1.</text>
</comment>
<dbReference type="AlphaFoldDB" id="A0A1F7UQZ5"/>
<evidence type="ECO:0000256" key="8">
    <source>
        <dbReference type="SAM" id="MobiDB-lite"/>
    </source>
</evidence>
<dbReference type="Pfam" id="PF00186">
    <property type="entry name" value="DHFR_1"/>
    <property type="match status" value="2"/>
</dbReference>
<dbReference type="GO" id="GO:0050661">
    <property type="term" value="F:NADP binding"/>
    <property type="evidence" value="ECO:0007669"/>
    <property type="project" value="InterPro"/>
</dbReference>
<feature type="compositionally biased region" description="Basic and acidic residues" evidence="8">
    <location>
        <begin position="84"/>
        <end position="101"/>
    </location>
</feature>
<dbReference type="GO" id="GO:0046654">
    <property type="term" value="P:tetrahydrofolate biosynthetic process"/>
    <property type="evidence" value="ECO:0007669"/>
    <property type="project" value="UniProtKB-UniPathway"/>
</dbReference>